<comment type="caution">
    <text evidence="1">The sequence shown here is derived from an EMBL/GenBank/DDBJ whole genome shotgun (WGS) entry which is preliminary data.</text>
</comment>
<accession>A0AAD2VRY9</accession>
<dbReference type="EMBL" id="ABEXCJ040000003">
    <property type="protein sequence ID" value="ELR5217560.1"/>
    <property type="molecule type" value="Genomic_DNA"/>
</dbReference>
<dbReference type="AlphaFoldDB" id="A0AAD2VRY9"/>
<name>A0AAD2VRY9_PRORE</name>
<sequence length="40" mass="4634">MFKGRGYDPQARMAHSDAESTKIYTENHVEWVEVPHCEIA</sequence>
<evidence type="ECO:0000313" key="2">
    <source>
        <dbReference type="EMBL" id="EMR4589747.1"/>
    </source>
</evidence>
<reference evidence="1" key="1">
    <citation type="submission" date="2023-10" db="EMBL/GenBank/DDBJ databases">
        <authorList>
            <consortium name="Clinical and Environmental Microbiology Branch: Whole genome sequencing antimicrobial resistance pathogens in the healthcare setting"/>
        </authorList>
    </citation>
    <scope>NUCLEOTIDE SEQUENCE</scope>
    <source>
        <strain evidence="1">2020QW-00022</strain>
    </source>
</reference>
<evidence type="ECO:0000313" key="1">
    <source>
        <dbReference type="EMBL" id="ELR5217560.1"/>
    </source>
</evidence>
<organism evidence="1">
    <name type="scientific">Providencia rettgeri</name>
    <dbReference type="NCBI Taxonomy" id="587"/>
    <lineage>
        <taxon>Bacteria</taxon>
        <taxon>Pseudomonadati</taxon>
        <taxon>Pseudomonadota</taxon>
        <taxon>Gammaproteobacteria</taxon>
        <taxon>Enterobacterales</taxon>
        <taxon>Morganellaceae</taxon>
        <taxon>Providencia</taxon>
    </lineage>
</organism>
<protein>
    <submittedName>
        <fullName evidence="1">Integrase</fullName>
    </submittedName>
</protein>
<gene>
    <name evidence="2" type="ORF">M0K77_002061</name>
    <name evidence="1" type="ORF">M0K77_RS10305</name>
</gene>
<dbReference type="EMBL" id="ABEXCJ050000003">
    <property type="protein sequence ID" value="EMR4589747.1"/>
    <property type="molecule type" value="Genomic_DNA"/>
</dbReference>
<proteinExistence type="predicted"/>